<sequence>MAYQIEKKLISGLPKTKLKAKNFIVAHETSNPNSTIDNEVAYMSRNWQNAFVTHFVGGGGRVVQIAPTGYASWGCGSKGNAYAYAQVELCRAKDKATFQKDYAAYCQLLVNLAKEAGIPITLDSGSGVGNRGIKSHDWIRAKLGGTTHTDPYGYLKQWGISKAKFEKDLVAASKGSTGNPNAIRATVQDVAPLMPKPQFKSQTPIRLWKTGTKIQVRKYNKYWYQTKVQQNGKWVTGYIYHSFLRNVKAIKGTDKYSAAIRAFAIFWDNEDLNGGEILTYMPGTKLSHYPERIGLKSAWFSKQKKMFYTANYMLK</sequence>
<dbReference type="Pfam" id="PF18341">
    <property type="entry name" value="PSA_CBD"/>
    <property type="match status" value="2"/>
</dbReference>
<evidence type="ECO:0000313" key="3">
    <source>
        <dbReference type="Proteomes" id="UP000559885"/>
    </source>
</evidence>
<evidence type="ECO:0000259" key="1">
    <source>
        <dbReference type="SMART" id="SM00644"/>
    </source>
</evidence>
<organism evidence="2 3">
    <name type="scientific">Listeria aquatica</name>
    <dbReference type="NCBI Taxonomy" id="1494960"/>
    <lineage>
        <taxon>Bacteria</taxon>
        <taxon>Bacillati</taxon>
        <taxon>Bacillota</taxon>
        <taxon>Bacilli</taxon>
        <taxon>Bacillales</taxon>
        <taxon>Listeriaceae</taxon>
        <taxon>Listeria</taxon>
    </lineage>
</organism>
<dbReference type="Gene3D" id="2.30.30.40">
    <property type="entry name" value="SH3 Domains"/>
    <property type="match status" value="2"/>
</dbReference>
<name>A0A841ZV23_9LIST</name>
<protein>
    <recommendedName>
        <fullName evidence="1">N-acetylmuramoyl-L-alanine amidase domain-containing protein</fullName>
    </recommendedName>
</protein>
<dbReference type="SUPFAM" id="SSF55846">
    <property type="entry name" value="N-acetylmuramoyl-L-alanine amidase-like"/>
    <property type="match status" value="1"/>
</dbReference>
<dbReference type="GO" id="GO:0008745">
    <property type="term" value="F:N-acetylmuramoyl-L-alanine amidase activity"/>
    <property type="evidence" value="ECO:0007669"/>
    <property type="project" value="InterPro"/>
</dbReference>
<accession>A0A841ZV23</accession>
<dbReference type="SUPFAM" id="SSF82057">
    <property type="entry name" value="Prokaryotic SH3-related domain"/>
    <property type="match status" value="1"/>
</dbReference>
<reference evidence="2 3" key="1">
    <citation type="submission" date="2020-03" db="EMBL/GenBank/DDBJ databases">
        <title>Soil Listeria distribution.</title>
        <authorList>
            <person name="Liao J."/>
            <person name="Wiedmann M."/>
        </authorList>
    </citation>
    <scope>NUCLEOTIDE SEQUENCE [LARGE SCALE GENOMIC DNA]</scope>
    <source>
        <strain evidence="2 3">FSL L7-1507</strain>
    </source>
</reference>
<dbReference type="GO" id="GO:0009253">
    <property type="term" value="P:peptidoglycan catabolic process"/>
    <property type="evidence" value="ECO:0007669"/>
    <property type="project" value="InterPro"/>
</dbReference>
<proteinExistence type="predicted"/>
<comment type="caution">
    <text evidence="2">The sequence shown here is derived from an EMBL/GenBank/DDBJ whole genome shotgun (WGS) entry which is preliminary data.</text>
</comment>
<dbReference type="RefSeq" id="WP_185374935.1">
    <property type="nucleotide sequence ID" value="NZ_JAARRM010000007.1"/>
</dbReference>
<dbReference type="Proteomes" id="UP000559885">
    <property type="component" value="Unassembled WGS sequence"/>
</dbReference>
<dbReference type="EMBL" id="JAARRM010000007">
    <property type="protein sequence ID" value="MBC1522401.1"/>
    <property type="molecule type" value="Genomic_DNA"/>
</dbReference>
<feature type="domain" description="N-acetylmuramoyl-L-alanine amidase" evidence="1">
    <location>
        <begin position="11"/>
        <end position="152"/>
    </location>
</feature>
<dbReference type="SMART" id="SM00644">
    <property type="entry name" value="Ami_2"/>
    <property type="match status" value="1"/>
</dbReference>
<dbReference type="InterPro" id="IPR036505">
    <property type="entry name" value="Amidase/PGRP_sf"/>
</dbReference>
<gene>
    <name evidence="2" type="ORF">HB912_12155</name>
</gene>
<dbReference type="InterPro" id="IPR041341">
    <property type="entry name" value="PSA_CBD"/>
</dbReference>
<dbReference type="AlphaFoldDB" id="A0A841ZV23"/>
<dbReference type="InterPro" id="IPR002502">
    <property type="entry name" value="Amidase_domain"/>
</dbReference>
<evidence type="ECO:0000313" key="2">
    <source>
        <dbReference type="EMBL" id="MBC1522401.1"/>
    </source>
</evidence>
<dbReference type="Pfam" id="PF01510">
    <property type="entry name" value="Amidase_2"/>
    <property type="match status" value="1"/>
</dbReference>
<dbReference type="Gene3D" id="3.40.80.10">
    <property type="entry name" value="Peptidoglycan recognition protein-like"/>
    <property type="match status" value="1"/>
</dbReference>
<dbReference type="CDD" id="cd06583">
    <property type="entry name" value="PGRP"/>
    <property type="match status" value="1"/>
</dbReference>